<dbReference type="EMBL" id="VLLK01000001">
    <property type="protein sequence ID" value="TWJ09028.1"/>
    <property type="molecule type" value="Genomic_DNA"/>
</dbReference>
<keyword evidence="4 6" id="KW-0378">Hydrolase</keyword>
<dbReference type="Proteomes" id="UP000320547">
    <property type="component" value="Unassembled WGS sequence"/>
</dbReference>
<dbReference type="RefSeq" id="WP_083984617.1">
    <property type="nucleotide sequence ID" value="NZ_CP015963.1"/>
</dbReference>
<proteinExistence type="inferred from homology"/>
<evidence type="ECO:0000256" key="6">
    <source>
        <dbReference type="PROSITE-ProRule" id="PRU01240"/>
    </source>
</evidence>
<dbReference type="PANTHER" id="PTHR43806">
    <property type="entry name" value="PEPTIDASE S8"/>
    <property type="match status" value="1"/>
</dbReference>
<dbReference type="InterPro" id="IPR000209">
    <property type="entry name" value="Peptidase_S8/S53_dom"/>
</dbReference>
<feature type="region of interest" description="Disordered" evidence="8">
    <location>
        <begin position="29"/>
        <end position="55"/>
    </location>
</feature>
<organism evidence="11 12">
    <name type="scientific">Altererythrobacter ishigakiensis</name>
    <dbReference type="NCBI Taxonomy" id="476157"/>
    <lineage>
        <taxon>Bacteria</taxon>
        <taxon>Pseudomonadati</taxon>
        <taxon>Pseudomonadota</taxon>
        <taxon>Alphaproteobacteria</taxon>
        <taxon>Sphingomonadales</taxon>
        <taxon>Erythrobacteraceae</taxon>
        <taxon>Altererythrobacter</taxon>
    </lineage>
</organism>
<dbReference type="PROSITE" id="PS51892">
    <property type="entry name" value="SUBTILASE"/>
    <property type="match status" value="1"/>
</dbReference>
<feature type="signal peptide" evidence="9">
    <location>
        <begin position="1"/>
        <end position="33"/>
    </location>
</feature>
<evidence type="ECO:0000256" key="3">
    <source>
        <dbReference type="ARBA" id="ARBA00022729"/>
    </source>
</evidence>
<comment type="similarity">
    <text evidence="1 6 7">Belongs to the peptidase S8 family.</text>
</comment>
<dbReference type="SUPFAM" id="SSF52743">
    <property type="entry name" value="Subtilisin-like"/>
    <property type="match status" value="1"/>
</dbReference>
<feature type="chain" id="PRO_5021882764" evidence="9">
    <location>
        <begin position="34"/>
        <end position="787"/>
    </location>
</feature>
<feature type="compositionally biased region" description="Pro residues" evidence="8">
    <location>
        <begin position="38"/>
        <end position="54"/>
    </location>
</feature>
<keyword evidence="5 6" id="KW-0720">Serine protease</keyword>
<dbReference type="PANTHER" id="PTHR43806:SF11">
    <property type="entry name" value="CEREVISIN-RELATED"/>
    <property type="match status" value="1"/>
</dbReference>
<dbReference type="PROSITE" id="PS00138">
    <property type="entry name" value="SUBTILASE_SER"/>
    <property type="match status" value="1"/>
</dbReference>
<feature type="active site" description="Charge relay system" evidence="6">
    <location>
        <position position="124"/>
    </location>
</feature>
<dbReference type="InterPro" id="IPR023827">
    <property type="entry name" value="Peptidase_S8_Asp-AS"/>
</dbReference>
<dbReference type="PROSITE" id="PS00136">
    <property type="entry name" value="SUBTILASE_ASP"/>
    <property type="match status" value="1"/>
</dbReference>
<dbReference type="Gene3D" id="3.40.50.200">
    <property type="entry name" value="Peptidase S8/S53 domain"/>
    <property type="match status" value="1"/>
</dbReference>
<evidence type="ECO:0000256" key="5">
    <source>
        <dbReference type="ARBA" id="ARBA00022825"/>
    </source>
</evidence>
<dbReference type="GO" id="GO:0006508">
    <property type="term" value="P:proteolysis"/>
    <property type="evidence" value="ECO:0007669"/>
    <property type="project" value="UniProtKB-KW"/>
</dbReference>
<feature type="active site" description="Charge relay system" evidence="6">
    <location>
        <position position="318"/>
    </location>
</feature>
<accession>A0A562UTV4</accession>
<dbReference type="AlphaFoldDB" id="A0A562UTV4"/>
<dbReference type="GO" id="GO:0004252">
    <property type="term" value="F:serine-type endopeptidase activity"/>
    <property type="evidence" value="ECO:0007669"/>
    <property type="project" value="UniProtKB-UniRule"/>
</dbReference>
<evidence type="ECO:0000313" key="12">
    <source>
        <dbReference type="Proteomes" id="UP000320547"/>
    </source>
</evidence>
<keyword evidence="2 6" id="KW-0645">Protease</keyword>
<name>A0A562UTV4_9SPHN</name>
<evidence type="ECO:0000256" key="4">
    <source>
        <dbReference type="ARBA" id="ARBA00022801"/>
    </source>
</evidence>
<evidence type="ECO:0000256" key="1">
    <source>
        <dbReference type="ARBA" id="ARBA00011073"/>
    </source>
</evidence>
<keyword evidence="3 9" id="KW-0732">Signal</keyword>
<dbReference type="PRINTS" id="PR00723">
    <property type="entry name" value="SUBTILISIN"/>
</dbReference>
<gene>
    <name evidence="11" type="ORF">JN10_0650</name>
</gene>
<evidence type="ECO:0000256" key="8">
    <source>
        <dbReference type="SAM" id="MobiDB-lite"/>
    </source>
</evidence>
<feature type="domain" description="Peptidase S8/S53" evidence="10">
    <location>
        <begin position="82"/>
        <end position="366"/>
    </location>
</feature>
<evidence type="ECO:0000313" key="11">
    <source>
        <dbReference type="EMBL" id="TWJ09028.1"/>
    </source>
</evidence>
<sequence length="787" mass="81413">MERLPPLPRFTARLLGAASALTLLAGCGGGSGAAPVSTPRPTPTLTPTPTPPPTNFDTEEFRFSDGPEQHGAIAAWEDGFTGDGSIIAIVDTGIDSDSPEFAGRIHPDSADVVGNRGIDGEDDHGTNVALVAAAARNDTGVLGIAFDAQVLAIRADQPGSCGNDTPQDASLSCLFADTDIAAGVDLAVSSGAKVVNLSLGGGGASQVLLDAVARASAAGVVVVVAAGNSGDGSDPNIPAEQPDPFASSIRQAGGDNVIIVGSVDADGNFSGFSNQAGNESQFYLTARGEQVCCVYDQGELFVETINGQEFVTVFSGTSFSAPQVAGAAALLAQAFPNLTGQEIVEILLESAADAGASGTDAIFGRGILDIAAAFQPAGTTTLAGGTTRLPLSDRIAVASPAMGDALGSQGLQTIVTDKYNRAYGYELSSGFDGSSVMPRLRGAVEQNGRRLSLSLTDTSLAFHVGDGARAGTLGWSGSLRLSSDDAERARVLAARVATRISPDLQLGLAFAQSAEGLVAQLQGHSKPAFRIAPGTSGDSGFFAVVGSSLALRQDLGSWGLTFHAEESDARLSYTQRFDELFYGEKNRFRVRTIGISADRRFGALVGTLGMRWMHEERSILGAQLHPAIGRNGADTLFTDGSLRWHPGSGWEFGGEARVGLTRAARGDVIAGGSQFISNAWALDVSRASALMHGDTLGLRISQPLRVEVGGLRLNLPSSFDYTTETAGYSIQPLSLAPDGRELVGEMSWQLPLLLGVGGASVFYRHEPGHYANSQSDIGAMISFSADF</sequence>
<dbReference type="OrthoDB" id="5405281at2"/>
<dbReference type="CDD" id="cd04848">
    <property type="entry name" value="Peptidases_S8_Autotransporter_serine_protease_like"/>
    <property type="match status" value="1"/>
</dbReference>
<comment type="caution">
    <text evidence="11">The sequence shown here is derived from an EMBL/GenBank/DDBJ whole genome shotgun (WGS) entry which is preliminary data.</text>
</comment>
<evidence type="ECO:0000256" key="2">
    <source>
        <dbReference type="ARBA" id="ARBA00022670"/>
    </source>
</evidence>
<dbReference type="Pfam" id="PF00082">
    <property type="entry name" value="Peptidase_S8"/>
    <property type="match status" value="1"/>
</dbReference>
<dbReference type="InterPro" id="IPR023828">
    <property type="entry name" value="Peptidase_S8_Ser-AS"/>
</dbReference>
<dbReference type="InterPro" id="IPR034061">
    <property type="entry name" value="Peptidases_S8_Autotransporter"/>
</dbReference>
<evidence type="ECO:0000256" key="9">
    <source>
        <dbReference type="SAM" id="SignalP"/>
    </source>
</evidence>
<dbReference type="InterPro" id="IPR036852">
    <property type="entry name" value="Peptidase_S8/S53_dom_sf"/>
</dbReference>
<reference evidence="11 12" key="1">
    <citation type="submission" date="2019-07" db="EMBL/GenBank/DDBJ databases">
        <title>Genomic Encyclopedia of Archaeal and Bacterial Type Strains, Phase II (KMG-II): from individual species to whole genera.</title>
        <authorList>
            <person name="Goeker M."/>
        </authorList>
    </citation>
    <scope>NUCLEOTIDE SEQUENCE [LARGE SCALE GENOMIC DNA]</scope>
    <source>
        <strain evidence="11 12">ATCC BAA-2084</strain>
    </source>
</reference>
<dbReference type="PROSITE" id="PS51257">
    <property type="entry name" value="PROKAR_LIPOPROTEIN"/>
    <property type="match status" value="1"/>
</dbReference>
<feature type="active site" description="Charge relay system" evidence="6">
    <location>
        <position position="91"/>
    </location>
</feature>
<dbReference type="InterPro" id="IPR015500">
    <property type="entry name" value="Peptidase_S8_subtilisin-rel"/>
</dbReference>
<dbReference type="InterPro" id="IPR050131">
    <property type="entry name" value="Peptidase_S8_subtilisin-like"/>
</dbReference>
<dbReference type="STRING" id="476157.GCA_001663155_00094"/>
<keyword evidence="12" id="KW-1185">Reference proteome</keyword>
<evidence type="ECO:0000256" key="7">
    <source>
        <dbReference type="RuleBase" id="RU003355"/>
    </source>
</evidence>
<protein>
    <submittedName>
        <fullName evidence="11">Subtilase family protein</fullName>
    </submittedName>
</protein>
<evidence type="ECO:0000259" key="10">
    <source>
        <dbReference type="Pfam" id="PF00082"/>
    </source>
</evidence>